<evidence type="ECO:0000313" key="5">
    <source>
        <dbReference type="Proteomes" id="UP001370490"/>
    </source>
</evidence>
<protein>
    <submittedName>
        <fullName evidence="4">Uncharacterized protein</fullName>
    </submittedName>
</protein>
<name>A0AAN8VL61_9MAGN</name>
<evidence type="ECO:0000256" key="2">
    <source>
        <dbReference type="ARBA" id="ARBA00022679"/>
    </source>
</evidence>
<evidence type="ECO:0000256" key="3">
    <source>
        <dbReference type="ARBA" id="ARBA00023027"/>
    </source>
</evidence>
<dbReference type="GO" id="GO:0005730">
    <property type="term" value="C:nucleolus"/>
    <property type="evidence" value="ECO:0007669"/>
    <property type="project" value="TreeGrafter"/>
</dbReference>
<dbReference type="InterPro" id="IPR050800">
    <property type="entry name" value="ARTD/PARP"/>
</dbReference>
<dbReference type="InterPro" id="IPR036930">
    <property type="entry name" value="WGR_dom_sf"/>
</dbReference>
<sequence length="158" mass="18369">MGYCIIVLLPSVIKKKETWRLTMGNLVAVIASCSPPPLRKKRNTHTRDDLYLYYKKVRFADDADTDERLNEYKKHIDRAIKDFIKMFDDVTGNEFEPWEREKKFQKKPSKFYPVDMVLYLASQAVTNKGIDARHGALGLRQQGIAVTHCKLIHKLLTL</sequence>
<dbReference type="EMBL" id="JBAMMX010000007">
    <property type="protein sequence ID" value="KAK6936205.1"/>
    <property type="molecule type" value="Genomic_DNA"/>
</dbReference>
<keyword evidence="5" id="KW-1185">Reference proteome</keyword>
<gene>
    <name evidence="4" type="ORF">RJ641_033235</name>
</gene>
<comment type="caution">
    <text evidence="4">The sequence shown here is derived from an EMBL/GenBank/DDBJ whole genome shotgun (WGS) entry which is preliminary data.</text>
</comment>
<accession>A0AAN8VL61</accession>
<reference evidence="4 5" key="1">
    <citation type="submission" date="2023-12" db="EMBL/GenBank/DDBJ databases">
        <title>A high-quality genome assembly for Dillenia turbinata (Dilleniales).</title>
        <authorList>
            <person name="Chanderbali A."/>
        </authorList>
    </citation>
    <scope>NUCLEOTIDE SEQUENCE [LARGE SCALE GENOMIC DNA]</scope>
    <source>
        <strain evidence="4">LSX21</strain>
        <tissue evidence="4">Leaf</tissue>
    </source>
</reference>
<proteinExistence type="predicted"/>
<keyword evidence="1" id="KW-0328">Glycosyltransferase</keyword>
<evidence type="ECO:0000256" key="1">
    <source>
        <dbReference type="ARBA" id="ARBA00022676"/>
    </source>
</evidence>
<dbReference type="PANTHER" id="PTHR10459">
    <property type="entry name" value="DNA LIGASE"/>
    <property type="match status" value="1"/>
</dbReference>
<dbReference type="SUPFAM" id="SSF142921">
    <property type="entry name" value="WGR domain-like"/>
    <property type="match status" value="1"/>
</dbReference>
<dbReference type="GO" id="GO:0070212">
    <property type="term" value="P:protein poly-ADP-ribosylation"/>
    <property type="evidence" value="ECO:0007669"/>
    <property type="project" value="TreeGrafter"/>
</dbReference>
<dbReference type="GO" id="GO:0003950">
    <property type="term" value="F:NAD+ poly-ADP-ribosyltransferase activity"/>
    <property type="evidence" value="ECO:0007669"/>
    <property type="project" value="TreeGrafter"/>
</dbReference>
<dbReference type="Proteomes" id="UP001370490">
    <property type="component" value="Unassembled WGS sequence"/>
</dbReference>
<dbReference type="AlphaFoldDB" id="A0AAN8VL61"/>
<dbReference type="GO" id="GO:0006302">
    <property type="term" value="P:double-strand break repair"/>
    <property type="evidence" value="ECO:0007669"/>
    <property type="project" value="TreeGrafter"/>
</dbReference>
<keyword evidence="2" id="KW-0808">Transferase</keyword>
<dbReference type="PANTHER" id="PTHR10459:SF106">
    <property type="entry name" value="PROTEIN ADP-RIBOSYLTRANSFERASE PARP3"/>
    <property type="match status" value="1"/>
</dbReference>
<dbReference type="GO" id="GO:1990404">
    <property type="term" value="F:NAD+-protein mono-ADP-ribosyltransferase activity"/>
    <property type="evidence" value="ECO:0007669"/>
    <property type="project" value="TreeGrafter"/>
</dbReference>
<organism evidence="4 5">
    <name type="scientific">Dillenia turbinata</name>
    <dbReference type="NCBI Taxonomy" id="194707"/>
    <lineage>
        <taxon>Eukaryota</taxon>
        <taxon>Viridiplantae</taxon>
        <taxon>Streptophyta</taxon>
        <taxon>Embryophyta</taxon>
        <taxon>Tracheophyta</taxon>
        <taxon>Spermatophyta</taxon>
        <taxon>Magnoliopsida</taxon>
        <taxon>eudicotyledons</taxon>
        <taxon>Gunneridae</taxon>
        <taxon>Pentapetalae</taxon>
        <taxon>Dilleniales</taxon>
        <taxon>Dilleniaceae</taxon>
        <taxon>Dillenia</taxon>
    </lineage>
</organism>
<keyword evidence="3" id="KW-0520">NAD</keyword>
<evidence type="ECO:0000313" key="4">
    <source>
        <dbReference type="EMBL" id="KAK6936205.1"/>
    </source>
</evidence>